<dbReference type="PANTHER" id="PTHR24148:SF64">
    <property type="entry name" value="HETEROKARYON INCOMPATIBILITY DOMAIN-CONTAINING PROTEIN"/>
    <property type="match status" value="1"/>
</dbReference>
<evidence type="ECO:0000259" key="1">
    <source>
        <dbReference type="Pfam" id="PF06985"/>
    </source>
</evidence>
<reference evidence="2" key="1">
    <citation type="submission" date="2018-12" db="EMBL/GenBank/DDBJ databases">
        <authorList>
            <person name="Syme R.A."/>
            <person name="Farfan-Caceres L."/>
            <person name="Lichtenzveig J."/>
        </authorList>
    </citation>
    <scope>NUCLEOTIDE SEQUENCE</scope>
    <source>
        <strain evidence="2">Al4</strain>
    </source>
</reference>
<dbReference type="EMBL" id="RZGK01000002">
    <property type="protein sequence ID" value="KAF9701330.1"/>
    <property type="molecule type" value="Genomic_DNA"/>
</dbReference>
<dbReference type="OrthoDB" id="2157530at2759"/>
<gene>
    <name evidence="2" type="ORF">EKO04_000445</name>
</gene>
<protein>
    <recommendedName>
        <fullName evidence="1">Heterokaryon incompatibility domain-containing protein</fullName>
    </recommendedName>
</protein>
<proteinExistence type="predicted"/>
<evidence type="ECO:0000313" key="2">
    <source>
        <dbReference type="EMBL" id="KAF9701330.1"/>
    </source>
</evidence>
<sequence>MSGSPIYPQTLAERTIRLITVEPGGPESPVQCTLQEVHLDTAPIPYYALSYCWGAAHSLVKIICNSQPLWITPNLHSFLLEYRSRATNMPIWVDAICINQGNTSERTSQVRMMKQIYSEAKCVVVWLGEAAATDRVALELLKTINAPWATFYDKSVGKLPLFTGQDTSGHDATVAALVPDFCFDALAAFLLRPYFSRIWIVQELLSASDLIIWCGADTLNEEFPVLEASARLLQMWNCNIKTQIATTALEDKKAQGVGRLKLGCPGHLETLKFAREVGLSGILRLLFATRCFDATDPRDKIFALVGLASDVDEDFVDYSRSYEGVIKELSNMLLDGRIETESGCALDLWSSITREEEDDLMGPSWVVDWLKLKDSLYTPMMTQYPSEKPVIQRIPAIEFSGKDSTEALHVRGTIFDTVTHIVPSPVSMRQLLPQSELIAFQNVPGSYEWHAQVVDLIAPPVGTDEEAVYQPTGETLYDAFWRTLCCNRSSEDVFSPPIDDSGYIAWCRLSELQQARRECEAFCRRTISTRKRWFWSISTLSVSALAYRFRRNQFLLCAMSLTLAPLVPFFNDAWDLSLKMLLKRTHDEYTQQSTQTQIEQRDFESSFSQYTQGRKFCVTGQGLIGWLPLATKFGDSVGIFTGCRIPYVLRAFDGGYKIVGDTYLHGVMNGEKDESKGEMLRIL</sequence>
<feature type="domain" description="Heterokaryon incompatibility" evidence="1">
    <location>
        <begin position="46"/>
        <end position="203"/>
    </location>
</feature>
<name>A0A8H7JDS3_9PLEO</name>
<evidence type="ECO:0000313" key="3">
    <source>
        <dbReference type="Proteomes" id="UP000651452"/>
    </source>
</evidence>
<keyword evidence="3" id="KW-1185">Reference proteome</keyword>
<dbReference type="Pfam" id="PF06985">
    <property type="entry name" value="HET"/>
    <property type="match status" value="1"/>
</dbReference>
<comment type="caution">
    <text evidence="2">The sequence shown here is derived from an EMBL/GenBank/DDBJ whole genome shotgun (WGS) entry which is preliminary data.</text>
</comment>
<dbReference type="InterPro" id="IPR010730">
    <property type="entry name" value="HET"/>
</dbReference>
<dbReference type="PANTHER" id="PTHR24148">
    <property type="entry name" value="ANKYRIN REPEAT DOMAIN-CONTAINING PROTEIN 39 HOMOLOG-RELATED"/>
    <property type="match status" value="1"/>
</dbReference>
<dbReference type="Pfam" id="PF26639">
    <property type="entry name" value="Het-6_barrel"/>
    <property type="match status" value="1"/>
</dbReference>
<organism evidence="2 3">
    <name type="scientific">Ascochyta lentis</name>
    <dbReference type="NCBI Taxonomy" id="205686"/>
    <lineage>
        <taxon>Eukaryota</taxon>
        <taxon>Fungi</taxon>
        <taxon>Dikarya</taxon>
        <taxon>Ascomycota</taxon>
        <taxon>Pezizomycotina</taxon>
        <taxon>Dothideomycetes</taxon>
        <taxon>Pleosporomycetidae</taxon>
        <taxon>Pleosporales</taxon>
        <taxon>Pleosporineae</taxon>
        <taxon>Didymellaceae</taxon>
        <taxon>Ascochyta</taxon>
    </lineage>
</organism>
<dbReference type="InterPro" id="IPR052895">
    <property type="entry name" value="HetReg/Transcr_Mod"/>
</dbReference>
<dbReference type="AlphaFoldDB" id="A0A8H7JDS3"/>
<reference evidence="2" key="2">
    <citation type="submission" date="2020-09" db="EMBL/GenBank/DDBJ databases">
        <title>Reference genome assembly for Australian Ascochyta lentis isolate Al4.</title>
        <authorList>
            <person name="Lee R.C."/>
            <person name="Farfan-Caceres L.M."/>
            <person name="Debler J.W."/>
            <person name="Williams A.H."/>
            <person name="Henares B.M."/>
        </authorList>
    </citation>
    <scope>NUCLEOTIDE SEQUENCE</scope>
    <source>
        <strain evidence="2">Al4</strain>
    </source>
</reference>
<accession>A0A8H7JDS3</accession>
<dbReference type="Proteomes" id="UP000651452">
    <property type="component" value="Unassembled WGS sequence"/>
</dbReference>